<dbReference type="Proteomes" id="UP000261520">
    <property type="component" value="Unplaced"/>
</dbReference>
<dbReference type="AlphaFoldDB" id="A0A3B3ZG25"/>
<keyword evidence="4 5" id="KW-0326">Glycosidase</keyword>
<comment type="catalytic activity">
    <reaction evidence="1 5">
        <text>Random hydrolysis of (1-&gt;4)-linkages between N-acetyl-beta-D-glucosamine and D-glucuronate residues in hyaluronate.</text>
        <dbReference type="EC" id="3.2.1.35"/>
    </reaction>
</comment>
<dbReference type="InterPro" id="IPR013785">
    <property type="entry name" value="Aldolase_TIM"/>
</dbReference>
<evidence type="ECO:0000256" key="1">
    <source>
        <dbReference type="ARBA" id="ARBA00000251"/>
    </source>
</evidence>
<dbReference type="GO" id="GO:0005975">
    <property type="term" value="P:carbohydrate metabolic process"/>
    <property type="evidence" value="ECO:0007669"/>
    <property type="project" value="InterPro"/>
</dbReference>
<evidence type="ECO:0000256" key="4">
    <source>
        <dbReference type="ARBA" id="ARBA00023295"/>
    </source>
</evidence>
<keyword evidence="3" id="KW-1015">Disulfide bond</keyword>
<keyword evidence="9" id="KW-1185">Reference proteome</keyword>
<protein>
    <recommendedName>
        <fullName evidence="5">Hyaluronidase</fullName>
        <ecNumber evidence="5">3.2.1.35</ecNumber>
    </recommendedName>
</protein>
<sequence>MITFYHRPQSWVLPSWMVLLCLECLPGIFTIWHSTYLCPWRQASNTVTVTDSSCSNRLDFRSFGIEPEGRVAVFYEDTLGNYPYFVDKDNPVNGGLPQHTKLDLHIQKTQGDVETALPAPRYLGLGVVRWQEWAPQWSRRAGKQGLYQNATKKLCPHFSVPQVDFEASAQSVMTETLREVQRSRPKALWGMCPYPSCSNGSPAQTALSNYTGECPEEERSLNDQLLWLWRRSNAIYPLLTLEKIQVQYRNCLWSTTVGLNLWSGSDDLPVFPLVRSVYASTNTFLSLSDLVTTIGESAALVLMCIIMIIKTSMTQECEELNLFTSSVLGPYVSNVTAASRLCSASLCQNRGRCVRLEQDKPTYLHLPSNSQDAADRVRSSSYKVTFFTHISLIHVFIQDFQCQWFSSADRDVSDQQSPKDGVPSVGKREDSVRRGLDVLPTVSDGISTTTGAYRAQNEETGGSVSPRTTLGMPLDKGEIKSPSGILVLLLLLLVLCS</sequence>
<reference evidence="8" key="1">
    <citation type="submission" date="2025-08" db="UniProtKB">
        <authorList>
            <consortium name="Ensembl"/>
        </authorList>
    </citation>
    <scope>IDENTIFICATION</scope>
</reference>
<keyword evidence="7" id="KW-0472">Membrane</keyword>
<dbReference type="InterPro" id="IPR017853">
    <property type="entry name" value="GH"/>
</dbReference>
<feature type="region of interest" description="Disordered" evidence="6">
    <location>
        <begin position="447"/>
        <end position="469"/>
    </location>
</feature>
<evidence type="ECO:0000256" key="3">
    <source>
        <dbReference type="ARBA" id="ARBA00023157"/>
    </source>
</evidence>
<dbReference type="GO" id="GO:0031410">
    <property type="term" value="C:cytoplasmic vesicle"/>
    <property type="evidence" value="ECO:0007669"/>
    <property type="project" value="TreeGrafter"/>
</dbReference>
<evidence type="ECO:0000256" key="2">
    <source>
        <dbReference type="ARBA" id="ARBA00008871"/>
    </source>
</evidence>
<dbReference type="EC" id="3.2.1.35" evidence="5"/>
<dbReference type="PANTHER" id="PTHR11769:SF36">
    <property type="entry name" value="HYALURONIDASE"/>
    <property type="match status" value="1"/>
</dbReference>
<keyword evidence="5" id="KW-0378">Hydrolase</keyword>
<dbReference type="PRINTS" id="PR00846">
    <property type="entry name" value="GLHYDRLASE56"/>
</dbReference>
<evidence type="ECO:0000256" key="7">
    <source>
        <dbReference type="SAM" id="Phobius"/>
    </source>
</evidence>
<dbReference type="Pfam" id="PF01630">
    <property type="entry name" value="Glyco_hydro_56"/>
    <property type="match status" value="1"/>
</dbReference>
<dbReference type="STRING" id="409849.ENSPMGP00000003555"/>
<name>A0A3B3ZG25_9GOBI</name>
<dbReference type="Ensembl" id="ENSPMGT00000003770.1">
    <property type="protein sequence ID" value="ENSPMGP00000003555.1"/>
    <property type="gene ID" value="ENSPMGG00000002839.1"/>
</dbReference>
<accession>A0A3B3ZG25</accession>
<keyword evidence="7" id="KW-1133">Transmembrane helix</keyword>
<evidence type="ECO:0000313" key="8">
    <source>
        <dbReference type="Ensembl" id="ENSPMGP00000003555.1"/>
    </source>
</evidence>
<evidence type="ECO:0000256" key="5">
    <source>
        <dbReference type="RuleBase" id="RU610713"/>
    </source>
</evidence>
<dbReference type="InterPro" id="IPR018155">
    <property type="entry name" value="Hyaluronidase"/>
</dbReference>
<organism evidence="8 9">
    <name type="scientific">Periophthalmus magnuspinnatus</name>
    <dbReference type="NCBI Taxonomy" id="409849"/>
    <lineage>
        <taxon>Eukaryota</taxon>
        <taxon>Metazoa</taxon>
        <taxon>Chordata</taxon>
        <taxon>Craniata</taxon>
        <taxon>Vertebrata</taxon>
        <taxon>Euteleostomi</taxon>
        <taxon>Actinopterygii</taxon>
        <taxon>Neopterygii</taxon>
        <taxon>Teleostei</taxon>
        <taxon>Neoteleostei</taxon>
        <taxon>Acanthomorphata</taxon>
        <taxon>Gobiaria</taxon>
        <taxon>Gobiiformes</taxon>
        <taxon>Gobioidei</taxon>
        <taxon>Gobiidae</taxon>
        <taxon>Oxudercinae</taxon>
        <taxon>Periophthalmus</taxon>
    </lineage>
</organism>
<evidence type="ECO:0000313" key="9">
    <source>
        <dbReference type="Proteomes" id="UP000261520"/>
    </source>
</evidence>
<dbReference type="Gene3D" id="3.20.20.70">
    <property type="entry name" value="Aldolase class I"/>
    <property type="match status" value="1"/>
</dbReference>
<reference evidence="8" key="2">
    <citation type="submission" date="2025-09" db="UniProtKB">
        <authorList>
            <consortium name="Ensembl"/>
        </authorList>
    </citation>
    <scope>IDENTIFICATION</scope>
</reference>
<dbReference type="GO" id="GO:0004415">
    <property type="term" value="F:hyalurononglucosaminidase activity"/>
    <property type="evidence" value="ECO:0007669"/>
    <property type="project" value="UniProtKB-UniRule"/>
</dbReference>
<feature type="compositionally biased region" description="Polar residues" evidence="6">
    <location>
        <begin position="458"/>
        <end position="468"/>
    </location>
</feature>
<evidence type="ECO:0000256" key="6">
    <source>
        <dbReference type="SAM" id="MobiDB-lite"/>
    </source>
</evidence>
<feature type="region of interest" description="Disordered" evidence="6">
    <location>
        <begin position="411"/>
        <end position="430"/>
    </location>
</feature>
<feature type="transmembrane region" description="Helical" evidence="7">
    <location>
        <begin position="12"/>
        <end position="32"/>
    </location>
</feature>
<comment type="similarity">
    <text evidence="2 5">Belongs to the glycosyl hydrolase 56 family.</text>
</comment>
<dbReference type="GO" id="GO:0030214">
    <property type="term" value="P:hyaluronan catabolic process"/>
    <property type="evidence" value="ECO:0007669"/>
    <property type="project" value="TreeGrafter"/>
</dbReference>
<keyword evidence="7" id="KW-0812">Transmembrane</keyword>
<dbReference type="SUPFAM" id="SSF51445">
    <property type="entry name" value="(Trans)glycosidases"/>
    <property type="match status" value="1"/>
</dbReference>
<proteinExistence type="inferred from homology"/>
<dbReference type="PANTHER" id="PTHR11769">
    <property type="entry name" value="HYALURONIDASE"/>
    <property type="match status" value="1"/>
</dbReference>